<dbReference type="eggNOG" id="ENOG5030YPG">
    <property type="taxonomic scope" value="Bacteria"/>
</dbReference>
<dbReference type="SUPFAM" id="SSF160574">
    <property type="entry name" value="BT0923-like"/>
    <property type="match status" value="1"/>
</dbReference>
<dbReference type="OrthoDB" id="711155at2"/>
<evidence type="ECO:0000313" key="3">
    <source>
        <dbReference type="Proteomes" id="UP000028709"/>
    </source>
</evidence>
<dbReference type="RefSeq" id="WP_034684190.1">
    <property type="nucleotide sequence ID" value="NZ_CP023049.2"/>
</dbReference>
<accession>A0A086BIJ9</accession>
<comment type="caution">
    <text evidence="2">The sequence shown here is derived from an EMBL/GenBank/DDBJ whole genome shotgun (WGS) entry which is preliminary data.</text>
</comment>
<reference evidence="2 3" key="1">
    <citation type="submission" date="2014-07" db="EMBL/GenBank/DDBJ databases">
        <title>Genome of Chryseobacterium piperi CTM.</title>
        <authorList>
            <person name="Pipes S.E."/>
            <person name="Stropko S.J."/>
            <person name="Newman J.D."/>
        </authorList>
    </citation>
    <scope>NUCLEOTIDE SEQUENCE [LARGE SCALE GENOMIC DNA]</scope>
    <source>
        <strain evidence="2 3">CTM</strain>
    </source>
</reference>
<dbReference type="Proteomes" id="UP000028709">
    <property type="component" value="Unassembled WGS sequence"/>
</dbReference>
<evidence type="ECO:0000313" key="2">
    <source>
        <dbReference type="EMBL" id="KFF28763.1"/>
    </source>
</evidence>
<dbReference type="KEGG" id="cpip:CJF12_15725"/>
<gene>
    <name evidence="2" type="ORF">IQ37_09500</name>
</gene>
<dbReference type="Pfam" id="PF11396">
    <property type="entry name" value="PepSY_like"/>
    <property type="match status" value="1"/>
</dbReference>
<dbReference type="AlphaFoldDB" id="A0A086BIJ9"/>
<evidence type="ECO:0000259" key="1">
    <source>
        <dbReference type="Pfam" id="PF11396"/>
    </source>
</evidence>
<sequence length="74" mass="8513">MKYSITPINLNDMVNWNLISSRAIRKNIVGYITRHYPCVVVDSIEKTKTAYKINLLNDLKLIFTTNGSFVKSSF</sequence>
<dbReference type="STRING" id="558152.IQ37_09500"/>
<dbReference type="InterPro" id="IPR021533">
    <property type="entry name" value="PepSY-like"/>
</dbReference>
<keyword evidence="3" id="KW-1185">Reference proteome</keyword>
<feature type="domain" description="Putative beta-lactamase-inhibitor-like PepSY-like" evidence="1">
    <location>
        <begin position="19"/>
        <end position="70"/>
    </location>
</feature>
<organism evidence="2 3">
    <name type="scientific">Chryseobacterium piperi</name>
    <dbReference type="NCBI Taxonomy" id="558152"/>
    <lineage>
        <taxon>Bacteria</taxon>
        <taxon>Pseudomonadati</taxon>
        <taxon>Bacteroidota</taxon>
        <taxon>Flavobacteriia</taxon>
        <taxon>Flavobacteriales</taxon>
        <taxon>Weeksellaceae</taxon>
        <taxon>Chryseobacterium group</taxon>
        <taxon>Chryseobacterium</taxon>
    </lineage>
</organism>
<dbReference type="Gene3D" id="3.40.1420.30">
    <property type="match status" value="1"/>
</dbReference>
<dbReference type="EMBL" id="JPRJ01000014">
    <property type="protein sequence ID" value="KFF28763.1"/>
    <property type="molecule type" value="Genomic_DNA"/>
</dbReference>
<protein>
    <recommendedName>
        <fullName evidence="1">Putative beta-lactamase-inhibitor-like PepSY-like domain-containing protein</fullName>
    </recommendedName>
</protein>
<proteinExistence type="predicted"/>
<name>A0A086BIJ9_9FLAO</name>